<gene>
    <name evidence="1" type="ORF">FRZ03_20000</name>
</gene>
<evidence type="ECO:0000313" key="1">
    <source>
        <dbReference type="EMBL" id="TWV42553.1"/>
    </source>
</evidence>
<evidence type="ECO:0000313" key="2">
    <source>
        <dbReference type="Proteomes" id="UP000320481"/>
    </source>
</evidence>
<dbReference type="Proteomes" id="UP000320481">
    <property type="component" value="Unassembled WGS sequence"/>
</dbReference>
<protein>
    <submittedName>
        <fullName evidence="1">Uncharacterized protein</fullName>
    </submittedName>
</protein>
<reference evidence="1" key="1">
    <citation type="journal article" date="2019" name="Microbiol. Resour. Announc.">
        <title>Draft Genomic Sequences of Streptomyces misionensis and Streptomyces albidoflavus, bacteria applied for phytopathogen biocontrol.</title>
        <authorList>
            <person name="Pylro V."/>
            <person name="Dias A."/>
            <person name="Andreote F."/>
            <person name="Varani A."/>
            <person name="Andreote C."/>
            <person name="Bernardo E."/>
            <person name="Martins T."/>
        </authorList>
    </citation>
    <scope>NUCLEOTIDE SEQUENCE [LARGE SCALE GENOMIC DNA]</scope>
    <source>
        <strain evidence="1">66</strain>
    </source>
</reference>
<organism evidence="1 2">
    <name type="scientific">Streptomyces misionensis</name>
    <dbReference type="NCBI Taxonomy" id="67331"/>
    <lineage>
        <taxon>Bacteria</taxon>
        <taxon>Bacillati</taxon>
        <taxon>Actinomycetota</taxon>
        <taxon>Actinomycetes</taxon>
        <taxon>Kitasatosporales</taxon>
        <taxon>Streptomycetaceae</taxon>
        <taxon>Streptomyces</taxon>
    </lineage>
</organism>
<dbReference type="EMBL" id="VOGW01000113">
    <property type="protein sequence ID" value="TWV42553.1"/>
    <property type="molecule type" value="Genomic_DNA"/>
</dbReference>
<comment type="caution">
    <text evidence="1">The sequence shown here is derived from an EMBL/GenBank/DDBJ whole genome shotgun (WGS) entry which is preliminary data.</text>
</comment>
<dbReference type="RefSeq" id="WP_146466522.1">
    <property type="nucleotide sequence ID" value="NZ_VOGW01000113.1"/>
</dbReference>
<proteinExistence type="predicted"/>
<dbReference type="AlphaFoldDB" id="A0A5C6JQ69"/>
<keyword evidence="2" id="KW-1185">Reference proteome</keyword>
<accession>A0A5C6JQ69</accession>
<sequence length="590" mass="63237">MGEKRSGEEGTWPDGREVEPSLASLRTATRALRFHLHTLPAVFHFGGPADQFLAEAAFPYARWRYACADSLLGSGIGGTVVGAMARSLFDDGLLWQWIAQSPTERRPGLLDSMLQERNRICECLATHEATCPNLARWFVPLDGVTDLTGSSLEALAAPSLPDATELLDLFLSSAPTQPAPTSLLGGSVQDLLHAARGLLAVSGLRGAVMVLAHAGHGNLLGLQSSLAVGGAAGHDLRADHEALFMHVAAVGVTVTVLGVCAAAPECWPPEVDQAGFLGTLVRLTEDVVTAASVVHGLGDPKSLTVVNPKVRTRVQTRRLRPEALVAHHEVLPDILHAGPVIRAVRQYEEFVGSWTVDPWARGDPKLASVLAYGGAHSTFSTVMNTFDDHSAVTTVFAARMLLEEAARFTWLTQDLHDEDAFVQRSTQYFDEFRAKKKKTIATFAGNGVSLAAATRLLKTSDHVVEGPEMISKGRQPLPPIDTMLTLMGTPYPEPGWLPVAYSLLSQVTHSTPVGIVHMARYRGGVLSAHELSPEMLSLALDVACLGSARLLGISGLLLSQGSDDARQYATGLERRAYEVHDAARLVHGLD</sequence>
<name>A0A5C6JQ69_9ACTN</name>